<dbReference type="GO" id="GO:0015074">
    <property type="term" value="P:DNA integration"/>
    <property type="evidence" value="ECO:0007669"/>
    <property type="project" value="UniProtKB-KW"/>
</dbReference>
<dbReference type="Proteomes" id="UP000051260">
    <property type="component" value="Unassembled WGS sequence"/>
</dbReference>
<evidence type="ECO:0000256" key="4">
    <source>
        <dbReference type="ARBA" id="ARBA00023172"/>
    </source>
</evidence>
<dbReference type="OrthoDB" id="9795573at2"/>
<dbReference type="EMBL" id="CYUD01000016">
    <property type="protein sequence ID" value="CUK16855.1"/>
    <property type="molecule type" value="Genomic_DNA"/>
</dbReference>
<sequence length="400" mass="45611">MPLSDMKIRNLKPEEKPYKVSDQGGLYIAVQPHGSKLWRLKYRYKGREKTMSYGPYPLISLKEAREKRDRDKRLILDGQDPGVRKQMRKRAAVLSDEDTFAAFAAELLEKNRREGKASQTLKKKAWLIDQANEGVGHRPVKELRPADVFATVKPIEDAGKRETAGRVLSVIGEVCRYAIATGVDINDPTYALRGALQKKQVAHRAAILNPKRLGELLAAIDAYGGHIQTKLGAQLLAILHVRPGELRQAKWPEFNLEEYVWTVPRDRMKMRRDHRAPLPAQAIEILQRLRPLSQEDGYVLPGVADWKKPLSSNTFNNALRRMGFAKEEVSAHGFRSTFTTLATESGLWSIDAIERALSHEEENKTRRAYLRGDFWDERVRMAEWWANKLDELQLVATDGQ</sequence>
<dbReference type="InterPro" id="IPR053876">
    <property type="entry name" value="Phage_int_M"/>
</dbReference>
<evidence type="ECO:0000256" key="3">
    <source>
        <dbReference type="ARBA" id="ARBA00023125"/>
    </source>
</evidence>
<dbReference type="AlphaFoldDB" id="A0A0P1IJF7"/>
<dbReference type="RefSeq" id="WP_058283674.1">
    <property type="nucleotide sequence ID" value="NZ_CYUD01000016.1"/>
</dbReference>
<keyword evidence="2" id="KW-0229">DNA integration</keyword>
<evidence type="ECO:0000256" key="2">
    <source>
        <dbReference type="ARBA" id="ARBA00022908"/>
    </source>
</evidence>
<evidence type="ECO:0000313" key="7">
    <source>
        <dbReference type="Proteomes" id="UP000051260"/>
    </source>
</evidence>
<dbReference type="GO" id="GO:0006310">
    <property type="term" value="P:DNA recombination"/>
    <property type="evidence" value="ECO:0007669"/>
    <property type="project" value="UniProtKB-KW"/>
</dbReference>
<dbReference type="PANTHER" id="PTHR30629">
    <property type="entry name" value="PROPHAGE INTEGRASE"/>
    <property type="match status" value="1"/>
</dbReference>
<dbReference type="Pfam" id="PF00589">
    <property type="entry name" value="Phage_integrase"/>
    <property type="match status" value="1"/>
</dbReference>
<dbReference type="Gene3D" id="1.10.150.130">
    <property type="match status" value="1"/>
</dbReference>
<dbReference type="PANTHER" id="PTHR30629:SF2">
    <property type="entry name" value="PROPHAGE INTEGRASE INTS-RELATED"/>
    <property type="match status" value="1"/>
</dbReference>
<keyword evidence="4" id="KW-0233">DNA recombination</keyword>
<keyword evidence="7" id="KW-1185">Reference proteome</keyword>
<accession>A0A0P1IJF7</accession>
<dbReference type="CDD" id="cd00801">
    <property type="entry name" value="INT_P4_C"/>
    <property type="match status" value="1"/>
</dbReference>
<dbReference type="PROSITE" id="PS51898">
    <property type="entry name" value="TYR_RECOMBINASE"/>
    <property type="match status" value="1"/>
</dbReference>
<protein>
    <submittedName>
        <fullName evidence="6">Prophage CP4-57 integrase</fullName>
    </submittedName>
</protein>
<evidence type="ECO:0000256" key="1">
    <source>
        <dbReference type="ARBA" id="ARBA00008857"/>
    </source>
</evidence>
<dbReference type="InterPro" id="IPR038488">
    <property type="entry name" value="Integrase_DNA-bd_sf"/>
</dbReference>
<dbReference type="Pfam" id="PF13356">
    <property type="entry name" value="Arm-DNA-bind_3"/>
    <property type="match status" value="1"/>
</dbReference>
<dbReference type="InterPro" id="IPR013762">
    <property type="entry name" value="Integrase-like_cat_sf"/>
</dbReference>
<evidence type="ECO:0000259" key="5">
    <source>
        <dbReference type="PROSITE" id="PS51898"/>
    </source>
</evidence>
<dbReference type="Pfam" id="PF22022">
    <property type="entry name" value="Phage_int_M"/>
    <property type="match status" value="1"/>
</dbReference>
<dbReference type="Gene3D" id="3.30.160.390">
    <property type="entry name" value="Integrase, DNA-binding domain"/>
    <property type="match status" value="1"/>
</dbReference>
<dbReference type="Gene3D" id="1.10.443.10">
    <property type="entry name" value="Intergrase catalytic core"/>
    <property type="match status" value="1"/>
</dbReference>
<dbReference type="InterPro" id="IPR025166">
    <property type="entry name" value="Integrase_DNA_bind_dom"/>
</dbReference>
<dbReference type="InterPro" id="IPR011010">
    <property type="entry name" value="DNA_brk_join_enz"/>
</dbReference>
<feature type="domain" description="Tyr recombinase" evidence="5">
    <location>
        <begin position="203"/>
        <end position="382"/>
    </location>
</feature>
<dbReference type="InterPro" id="IPR002104">
    <property type="entry name" value="Integrase_catalytic"/>
</dbReference>
<comment type="similarity">
    <text evidence="1">Belongs to the 'phage' integrase family.</text>
</comment>
<gene>
    <name evidence="6" type="primary">intA_4</name>
    <name evidence="6" type="ORF">RUE5091_04049</name>
</gene>
<reference evidence="7" key="1">
    <citation type="submission" date="2015-09" db="EMBL/GenBank/DDBJ databases">
        <authorList>
            <person name="Rodrigo-Torres L."/>
            <person name="Arahal D.R."/>
        </authorList>
    </citation>
    <scope>NUCLEOTIDE SEQUENCE [LARGE SCALE GENOMIC DNA]</scope>
    <source>
        <strain evidence="7">CECT 5091</strain>
    </source>
</reference>
<dbReference type="InterPro" id="IPR010998">
    <property type="entry name" value="Integrase_recombinase_N"/>
</dbReference>
<evidence type="ECO:0000313" key="6">
    <source>
        <dbReference type="EMBL" id="CUK16855.1"/>
    </source>
</evidence>
<organism evidence="6 7">
    <name type="scientific">Ruegeria denitrificans</name>
    <dbReference type="NCBI Taxonomy" id="1715692"/>
    <lineage>
        <taxon>Bacteria</taxon>
        <taxon>Pseudomonadati</taxon>
        <taxon>Pseudomonadota</taxon>
        <taxon>Alphaproteobacteria</taxon>
        <taxon>Rhodobacterales</taxon>
        <taxon>Roseobacteraceae</taxon>
        <taxon>Ruegeria</taxon>
    </lineage>
</organism>
<dbReference type="SUPFAM" id="SSF56349">
    <property type="entry name" value="DNA breaking-rejoining enzymes"/>
    <property type="match status" value="1"/>
</dbReference>
<dbReference type="GO" id="GO:0003677">
    <property type="term" value="F:DNA binding"/>
    <property type="evidence" value="ECO:0007669"/>
    <property type="project" value="UniProtKB-KW"/>
</dbReference>
<keyword evidence="3" id="KW-0238">DNA-binding</keyword>
<name>A0A0P1IJF7_9RHOB</name>
<proteinExistence type="inferred from homology"/>
<dbReference type="InterPro" id="IPR050808">
    <property type="entry name" value="Phage_Integrase"/>
</dbReference>